<proteinExistence type="predicted"/>
<dbReference type="Pfam" id="PF01797">
    <property type="entry name" value="Y1_Tnp"/>
    <property type="match status" value="1"/>
</dbReference>
<feature type="compositionally biased region" description="Polar residues" evidence="1">
    <location>
        <begin position="142"/>
        <end position="153"/>
    </location>
</feature>
<gene>
    <name evidence="4" type="ORF">B1A_00638</name>
    <name evidence="3" type="ORF">B2A_10358</name>
</gene>
<dbReference type="GO" id="GO:0006313">
    <property type="term" value="P:DNA transposition"/>
    <property type="evidence" value="ECO:0007669"/>
    <property type="project" value="InterPro"/>
</dbReference>
<feature type="domain" description="Transposase IS200-like" evidence="2">
    <location>
        <begin position="10"/>
        <end position="128"/>
    </location>
</feature>
<dbReference type="NCBIfam" id="NF033573">
    <property type="entry name" value="transpos_IS200"/>
    <property type="match status" value="1"/>
</dbReference>
<dbReference type="GO" id="GO:0003677">
    <property type="term" value="F:DNA binding"/>
    <property type="evidence" value="ECO:0007669"/>
    <property type="project" value="InterPro"/>
</dbReference>
<name>T1CDW9_9ZZZZ</name>
<organism evidence="4">
    <name type="scientific">mine drainage metagenome</name>
    <dbReference type="NCBI Taxonomy" id="410659"/>
    <lineage>
        <taxon>unclassified sequences</taxon>
        <taxon>metagenomes</taxon>
        <taxon>ecological metagenomes</taxon>
    </lineage>
</organism>
<dbReference type="SUPFAM" id="SSF143422">
    <property type="entry name" value="Transposase IS200-like"/>
    <property type="match status" value="1"/>
</dbReference>
<evidence type="ECO:0000313" key="4">
    <source>
        <dbReference type="EMBL" id="EQD80677.1"/>
    </source>
</evidence>
<dbReference type="PANTHER" id="PTHR33360:SF2">
    <property type="entry name" value="TRANSPOSASE FOR INSERTION SEQUENCE ELEMENT IS200"/>
    <property type="match status" value="1"/>
</dbReference>
<dbReference type="EMBL" id="AUZX01000483">
    <property type="protein sequence ID" value="EQD80677.1"/>
    <property type="molecule type" value="Genomic_DNA"/>
</dbReference>
<dbReference type="GO" id="GO:0004803">
    <property type="term" value="F:transposase activity"/>
    <property type="evidence" value="ECO:0007669"/>
    <property type="project" value="InterPro"/>
</dbReference>
<protein>
    <submittedName>
        <fullName evidence="4">Transposase IS200-like protein</fullName>
    </submittedName>
</protein>
<reference evidence="4" key="2">
    <citation type="journal article" date="2014" name="ISME J.">
        <title>Microbial stratification in low pH oxic and suboxic macroscopic growths along an acid mine drainage.</title>
        <authorList>
            <person name="Mendez-Garcia C."/>
            <person name="Mesa V."/>
            <person name="Sprenger R.R."/>
            <person name="Richter M."/>
            <person name="Diez M.S."/>
            <person name="Solano J."/>
            <person name="Bargiela R."/>
            <person name="Golyshina O.V."/>
            <person name="Manteca A."/>
            <person name="Ramos J.L."/>
            <person name="Gallego J.R."/>
            <person name="Llorente I."/>
            <person name="Martins Dos Santos V.A."/>
            <person name="Jensen O.N."/>
            <person name="Pelaez A.I."/>
            <person name="Sanchez J."/>
            <person name="Ferrer M."/>
        </authorList>
    </citation>
    <scope>NUCLEOTIDE SEQUENCE</scope>
</reference>
<reference evidence="4" key="1">
    <citation type="submission" date="2013-08" db="EMBL/GenBank/DDBJ databases">
        <authorList>
            <person name="Mendez C."/>
            <person name="Richter M."/>
            <person name="Ferrer M."/>
            <person name="Sanchez J."/>
        </authorList>
    </citation>
    <scope>NUCLEOTIDE SEQUENCE</scope>
</reference>
<dbReference type="AlphaFoldDB" id="T1CDW9"/>
<sequence length="153" mass="17115">MEVKSASSAVYELAYHIVWCPKYRKDLPEPVQRGLTTCIRSVAEARGWEVKELEVMPDHIHLFIGAPPSESPTGIVKVLKGTTSVVLFREHPNLRRTFRHGHLWSPSYYVGSVGHVSEETVARYVRDQKARTVGRPKGWRASSPQQVGGSPPA</sequence>
<feature type="region of interest" description="Disordered" evidence="1">
    <location>
        <begin position="132"/>
        <end position="153"/>
    </location>
</feature>
<dbReference type="Gene3D" id="3.30.70.1290">
    <property type="entry name" value="Transposase IS200-like"/>
    <property type="match status" value="1"/>
</dbReference>
<dbReference type="InterPro" id="IPR002686">
    <property type="entry name" value="Transposase_17"/>
</dbReference>
<dbReference type="PANTHER" id="PTHR33360">
    <property type="entry name" value="TRANSPOSASE FOR INSERTION SEQUENCE ELEMENT IS200"/>
    <property type="match status" value="1"/>
</dbReference>
<dbReference type="EMBL" id="AUZZ01007472">
    <property type="protein sequence ID" value="EQD42353.1"/>
    <property type="molecule type" value="Genomic_DNA"/>
</dbReference>
<accession>T1CDW9</accession>
<evidence type="ECO:0000259" key="2">
    <source>
        <dbReference type="SMART" id="SM01321"/>
    </source>
</evidence>
<comment type="caution">
    <text evidence="4">The sequence shown here is derived from an EMBL/GenBank/DDBJ whole genome shotgun (WGS) entry which is preliminary data.</text>
</comment>
<evidence type="ECO:0000313" key="3">
    <source>
        <dbReference type="EMBL" id="EQD42353.1"/>
    </source>
</evidence>
<dbReference type="InterPro" id="IPR036515">
    <property type="entry name" value="Transposase_17_sf"/>
</dbReference>
<dbReference type="SMART" id="SM01321">
    <property type="entry name" value="Y1_Tnp"/>
    <property type="match status" value="1"/>
</dbReference>
<evidence type="ECO:0000256" key="1">
    <source>
        <dbReference type="SAM" id="MobiDB-lite"/>
    </source>
</evidence>